<accession>A0A3D9YTL2</accession>
<dbReference type="Proteomes" id="UP000256900">
    <property type="component" value="Unassembled WGS sequence"/>
</dbReference>
<keyword evidence="4" id="KW-1185">Reference proteome</keyword>
<feature type="signal peptide" evidence="2">
    <location>
        <begin position="1"/>
        <end position="29"/>
    </location>
</feature>
<feature type="region of interest" description="Disordered" evidence="1">
    <location>
        <begin position="69"/>
        <end position="124"/>
    </location>
</feature>
<sequence>MLKSVWRPAVSVAGLAVIAGFAFGGAAQAESIQKQCSVKYQSAKAANSLNGETWNQFYKQCSAELKGGGAATSAPATTSAPPPAASTSAPPPAATTETSSKKKHWWQHQNETATPGAPPPVASGNVVFPNAISSQYSSLSAGRARFKTCDDQYRANKATGGNGGLKWIQKGGGYYSECNKHLKGM</sequence>
<feature type="chain" id="PRO_5017758384" evidence="2">
    <location>
        <begin position="30"/>
        <end position="185"/>
    </location>
</feature>
<feature type="compositionally biased region" description="Pro residues" evidence="1">
    <location>
        <begin position="80"/>
        <end position="93"/>
    </location>
</feature>
<dbReference type="AlphaFoldDB" id="A0A3D9YTL2"/>
<name>A0A3D9YTL2_9HYPH</name>
<gene>
    <name evidence="3" type="ORF">DES32_3079</name>
</gene>
<dbReference type="RefSeq" id="WP_165204325.1">
    <property type="nucleotide sequence ID" value="NZ_CP025086.1"/>
</dbReference>
<protein>
    <submittedName>
        <fullName evidence="3">Uncharacterized protein</fullName>
    </submittedName>
</protein>
<dbReference type="EMBL" id="QUMO01000005">
    <property type="protein sequence ID" value="REF84232.1"/>
    <property type="molecule type" value="Genomic_DNA"/>
</dbReference>
<evidence type="ECO:0000313" key="3">
    <source>
        <dbReference type="EMBL" id="REF84232.1"/>
    </source>
</evidence>
<keyword evidence="2" id="KW-0732">Signal</keyword>
<proteinExistence type="predicted"/>
<organism evidence="3 4">
    <name type="scientific">Methylovirgula ligni</name>
    <dbReference type="NCBI Taxonomy" id="569860"/>
    <lineage>
        <taxon>Bacteria</taxon>
        <taxon>Pseudomonadati</taxon>
        <taxon>Pseudomonadota</taxon>
        <taxon>Alphaproteobacteria</taxon>
        <taxon>Hyphomicrobiales</taxon>
        <taxon>Beijerinckiaceae</taxon>
        <taxon>Methylovirgula</taxon>
    </lineage>
</organism>
<evidence type="ECO:0000256" key="2">
    <source>
        <dbReference type="SAM" id="SignalP"/>
    </source>
</evidence>
<reference evidence="3 4" key="1">
    <citation type="submission" date="2018-08" db="EMBL/GenBank/DDBJ databases">
        <title>Genomic Encyclopedia of Type Strains, Phase IV (KMG-IV): sequencing the most valuable type-strain genomes for metagenomic binning, comparative biology and taxonomic classification.</title>
        <authorList>
            <person name="Goeker M."/>
        </authorList>
    </citation>
    <scope>NUCLEOTIDE SEQUENCE [LARGE SCALE GENOMIC DNA]</scope>
    <source>
        <strain evidence="3 4">BW863</strain>
    </source>
</reference>
<comment type="caution">
    <text evidence="3">The sequence shown here is derived from an EMBL/GenBank/DDBJ whole genome shotgun (WGS) entry which is preliminary data.</text>
</comment>
<evidence type="ECO:0000256" key="1">
    <source>
        <dbReference type="SAM" id="MobiDB-lite"/>
    </source>
</evidence>
<evidence type="ECO:0000313" key="4">
    <source>
        <dbReference type="Proteomes" id="UP000256900"/>
    </source>
</evidence>